<dbReference type="InterPro" id="IPR014875">
    <property type="entry name" value="Mor_transcription_activator"/>
</dbReference>
<dbReference type="Pfam" id="PF08765">
    <property type="entry name" value="Mor"/>
    <property type="match status" value="1"/>
</dbReference>
<evidence type="ECO:0000259" key="1">
    <source>
        <dbReference type="Pfam" id="PF08765"/>
    </source>
</evidence>
<dbReference type="Proteomes" id="UP000427769">
    <property type="component" value="Chromosome"/>
</dbReference>
<evidence type="ECO:0000313" key="3">
    <source>
        <dbReference type="Proteomes" id="UP000427769"/>
    </source>
</evidence>
<dbReference type="KEGG" id="dwd:DSCW_26060"/>
<sequence>MGEKYNVQIEDLTPEFRELAEDIGLELALDIVDKRGGEQLYIPSVKTVQKAARDRLIRSEHDSGVGYKELARKHNLSVISIRKITQ</sequence>
<dbReference type="Gene3D" id="1.10.10.60">
    <property type="entry name" value="Homeodomain-like"/>
    <property type="match status" value="1"/>
</dbReference>
<protein>
    <recommendedName>
        <fullName evidence="1">Mor transcription activator domain-containing protein</fullName>
    </recommendedName>
</protein>
<evidence type="ECO:0000313" key="2">
    <source>
        <dbReference type="EMBL" id="BBO75189.1"/>
    </source>
</evidence>
<dbReference type="EMBL" id="AP021875">
    <property type="protein sequence ID" value="BBO75189.1"/>
    <property type="molecule type" value="Genomic_DNA"/>
</dbReference>
<keyword evidence="3" id="KW-1185">Reference proteome</keyword>
<gene>
    <name evidence="2" type="ORF">DSCW_26060</name>
</gene>
<dbReference type="OrthoDB" id="5465334at2"/>
<name>A0A5K7Z4R0_9BACT</name>
<organism evidence="2 3">
    <name type="scientific">Desulfosarcina widdelii</name>
    <dbReference type="NCBI Taxonomy" id="947919"/>
    <lineage>
        <taxon>Bacteria</taxon>
        <taxon>Pseudomonadati</taxon>
        <taxon>Thermodesulfobacteriota</taxon>
        <taxon>Desulfobacteria</taxon>
        <taxon>Desulfobacterales</taxon>
        <taxon>Desulfosarcinaceae</taxon>
        <taxon>Desulfosarcina</taxon>
    </lineage>
</organism>
<reference evidence="2 3" key="1">
    <citation type="submission" date="2019-11" db="EMBL/GenBank/DDBJ databases">
        <title>Comparative genomics of hydrocarbon-degrading Desulfosarcina strains.</title>
        <authorList>
            <person name="Watanabe M."/>
            <person name="Kojima H."/>
            <person name="Fukui M."/>
        </authorList>
    </citation>
    <scope>NUCLEOTIDE SEQUENCE [LARGE SCALE GENOMIC DNA]</scope>
    <source>
        <strain evidence="2 3">PP31</strain>
    </source>
</reference>
<dbReference type="InterPro" id="IPR009057">
    <property type="entry name" value="Homeodomain-like_sf"/>
</dbReference>
<dbReference type="SUPFAM" id="SSF46689">
    <property type="entry name" value="Homeodomain-like"/>
    <property type="match status" value="1"/>
</dbReference>
<proteinExistence type="predicted"/>
<dbReference type="AlphaFoldDB" id="A0A5K7Z4R0"/>
<accession>A0A5K7Z4R0</accession>
<dbReference type="RefSeq" id="WP_155304133.1">
    <property type="nucleotide sequence ID" value="NZ_AP021875.1"/>
</dbReference>
<feature type="domain" description="Mor transcription activator" evidence="1">
    <location>
        <begin position="17"/>
        <end position="84"/>
    </location>
</feature>